<feature type="region of interest" description="Disordered" evidence="7">
    <location>
        <begin position="229"/>
        <end position="265"/>
    </location>
</feature>
<sequence>MTSRWTELRTRAAGIDPGRTRLHLASVATAAMLTAALLASGVRAVTGAPVTVVLFAVVLAMISNLAVQEQRLPRRRVTTALMILPAGAAATVSALLSGHRLVADIVFVLVTMVAVVVRRYGNRGTALGMAAFMAYFFVQFLHAGPADLPLLLVAAVIGIGSTFVLRCLIFTRSVDHVLDTLVRAFEARLHALARTAVTLLEAGPGGDPEPVRRAQARLNETALLVADRLDDADDADDSGDAEAADDAEGPDGSAHGRDPGGPGRCRSAGLRQWIVDTELAAERLAMAVRRSAQHGDRIPGPDRAALAEGIRAVAAATAAGTPRPMAEMLHTSATEAVEQLAERSAAGGPAARQQRIAFAVVRLADALGTTVEQAGWRVPGAEASGTVDAEIPPRADRDHGGGPALHTRQAVQVGIAVALAIVVGELISPARWYWAVVAAFVVFAGTSSRGDVLSRGWARAVGTAGGVVAGMLLAVAVGGNPVVSLVLLFACVFLALYLVRISQAMMAFWITSVLALLYGVIGQFSVQTMVLRIEETLVGGALGMLAAFLVLPTRSRTAFAEALDDALDAVGESLRSSVDRAVGRPGDGDPTARARAVATAVGTVRDRARPLEHPVSRRPLRRGVHHTVRVVAAMDHYCRLLAAQAVTAQVPGWASTLDPAAERVRANVAGLSRILDDAWGPPARRAHPPGTRAADYGVVSAEELVDAAEADAASRDGPGDGLRQRRLAAARWLRRIDQLAVGLARELCGGDWNDPDPAQPAGASVRTTGDQRSA</sequence>
<dbReference type="Pfam" id="PF13515">
    <property type="entry name" value="FUSC_2"/>
    <property type="match status" value="1"/>
</dbReference>
<comment type="subcellular location">
    <subcellularLocation>
        <location evidence="1">Cell membrane</location>
        <topology evidence="1">Multi-pass membrane protein</topology>
    </subcellularLocation>
</comment>
<feature type="transmembrane region" description="Helical" evidence="8">
    <location>
        <begin position="536"/>
        <end position="553"/>
    </location>
</feature>
<evidence type="ECO:0000256" key="8">
    <source>
        <dbReference type="SAM" id="Phobius"/>
    </source>
</evidence>
<dbReference type="Proteomes" id="UP001494902">
    <property type="component" value="Unassembled WGS sequence"/>
</dbReference>
<comment type="similarity">
    <text evidence="6">Belongs to the YccS/YhfK family.</text>
</comment>
<evidence type="ECO:0000313" key="10">
    <source>
        <dbReference type="EMBL" id="MEQ3553678.1"/>
    </source>
</evidence>
<feature type="transmembrane region" description="Helical" evidence="8">
    <location>
        <begin position="506"/>
        <end position="524"/>
    </location>
</feature>
<gene>
    <name evidence="10" type="ORF">WIS52_24665</name>
</gene>
<evidence type="ECO:0000256" key="2">
    <source>
        <dbReference type="ARBA" id="ARBA00022475"/>
    </source>
</evidence>
<dbReference type="PANTHER" id="PTHR30509:SF9">
    <property type="entry name" value="MULTIDRUG RESISTANCE PROTEIN MDTO"/>
    <property type="match status" value="1"/>
</dbReference>
<feature type="domain" description="Integral membrane bound transporter" evidence="9">
    <location>
        <begin position="419"/>
        <end position="545"/>
    </location>
</feature>
<evidence type="ECO:0000256" key="3">
    <source>
        <dbReference type="ARBA" id="ARBA00022692"/>
    </source>
</evidence>
<feature type="compositionally biased region" description="Polar residues" evidence="7">
    <location>
        <begin position="765"/>
        <end position="774"/>
    </location>
</feature>
<evidence type="ECO:0000256" key="7">
    <source>
        <dbReference type="SAM" id="MobiDB-lite"/>
    </source>
</evidence>
<feature type="region of interest" description="Disordered" evidence="7">
    <location>
        <begin position="747"/>
        <end position="774"/>
    </location>
</feature>
<keyword evidence="5 8" id="KW-0472">Membrane</keyword>
<evidence type="ECO:0000313" key="11">
    <source>
        <dbReference type="Proteomes" id="UP001494902"/>
    </source>
</evidence>
<keyword evidence="4 8" id="KW-1133">Transmembrane helix</keyword>
<protein>
    <submittedName>
        <fullName evidence="10">FUSC family protein</fullName>
    </submittedName>
</protein>
<feature type="transmembrane region" description="Helical" evidence="8">
    <location>
        <begin position="101"/>
        <end position="117"/>
    </location>
</feature>
<evidence type="ECO:0000259" key="9">
    <source>
        <dbReference type="Pfam" id="PF13515"/>
    </source>
</evidence>
<keyword evidence="11" id="KW-1185">Reference proteome</keyword>
<feature type="transmembrane region" description="Helical" evidence="8">
    <location>
        <begin position="482"/>
        <end position="499"/>
    </location>
</feature>
<feature type="transmembrane region" description="Helical" evidence="8">
    <location>
        <begin position="79"/>
        <end position="95"/>
    </location>
</feature>
<dbReference type="PANTHER" id="PTHR30509">
    <property type="entry name" value="P-HYDROXYBENZOIC ACID EFFLUX PUMP SUBUNIT-RELATED"/>
    <property type="match status" value="1"/>
</dbReference>
<feature type="transmembrane region" description="Helical" evidence="8">
    <location>
        <begin position="48"/>
        <end position="67"/>
    </location>
</feature>
<feature type="transmembrane region" description="Helical" evidence="8">
    <location>
        <begin position="124"/>
        <end position="142"/>
    </location>
</feature>
<feature type="compositionally biased region" description="Acidic residues" evidence="7">
    <location>
        <begin position="230"/>
        <end position="249"/>
    </location>
</feature>
<feature type="transmembrane region" description="Helical" evidence="8">
    <location>
        <begin position="457"/>
        <end position="476"/>
    </location>
</feature>
<evidence type="ECO:0000256" key="6">
    <source>
        <dbReference type="ARBA" id="ARBA00043993"/>
    </source>
</evidence>
<proteinExistence type="inferred from homology"/>
<evidence type="ECO:0000256" key="1">
    <source>
        <dbReference type="ARBA" id="ARBA00004651"/>
    </source>
</evidence>
<name>A0ABV1KIF1_9PSEU</name>
<reference evidence="10 11" key="1">
    <citation type="submission" date="2024-03" db="EMBL/GenBank/DDBJ databases">
        <title>Draft genome sequence of Pseudonocardia nematodicida JCM 31783.</title>
        <authorList>
            <person name="Butdee W."/>
            <person name="Duangmal K."/>
        </authorList>
    </citation>
    <scope>NUCLEOTIDE SEQUENCE [LARGE SCALE GENOMIC DNA]</scope>
    <source>
        <strain evidence="10 11">JCM 31783</strain>
    </source>
</reference>
<feature type="region of interest" description="Disordered" evidence="7">
    <location>
        <begin position="383"/>
        <end position="403"/>
    </location>
</feature>
<dbReference type="RefSeq" id="WP_349300744.1">
    <property type="nucleotide sequence ID" value="NZ_JBEDNQ010000011.1"/>
</dbReference>
<dbReference type="InterPro" id="IPR049453">
    <property type="entry name" value="Memb_transporter_dom"/>
</dbReference>
<evidence type="ECO:0000256" key="4">
    <source>
        <dbReference type="ARBA" id="ARBA00022989"/>
    </source>
</evidence>
<feature type="compositionally biased region" description="Basic and acidic residues" evidence="7">
    <location>
        <begin position="391"/>
        <end position="400"/>
    </location>
</feature>
<feature type="transmembrane region" description="Helical" evidence="8">
    <location>
        <begin position="148"/>
        <end position="169"/>
    </location>
</feature>
<feature type="transmembrane region" description="Helical" evidence="8">
    <location>
        <begin position="410"/>
        <end position="427"/>
    </location>
</feature>
<dbReference type="EMBL" id="JBEDNQ010000011">
    <property type="protein sequence ID" value="MEQ3553678.1"/>
    <property type="molecule type" value="Genomic_DNA"/>
</dbReference>
<organism evidence="10 11">
    <name type="scientific">Pseudonocardia nematodicida</name>
    <dbReference type="NCBI Taxonomy" id="1206997"/>
    <lineage>
        <taxon>Bacteria</taxon>
        <taxon>Bacillati</taxon>
        <taxon>Actinomycetota</taxon>
        <taxon>Actinomycetes</taxon>
        <taxon>Pseudonocardiales</taxon>
        <taxon>Pseudonocardiaceae</taxon>
        <taxon>Pseudonocardia</taxon>
    </lineage>
</organism>
<comment type="caution">
    <text evidence="10">The sequence shown here is derived from an EMBL/GenBank/DDBJ whole genome shotgun (WGS) entry which is preliminary data.</text>
</comment>
<keyword evidence="3 8" id="KW-0812">Transmembrane</keyword>
<evidence type="ECO:0000256" key="5">
    <source>
        <dbReference type="ARBA" id="ARBA00023136"/>
    </source>
</evidence>
<feature type="transmembrane region" description="Helical" evidence="8">
    <location>
        <begin position="21"/>
        <end position="42"/>
    </location>
</feature>
<keyword evidence="2" id="KW-1003">Cell membrane</keyword>
<accession>A0ABV1KIF1</accession>